<dbReference type="PROSITE" id="PS50192">
    <property type="entry name" value="T_SNARE"/>
    <property type="match status" value="1"/>
</dbReference>
<evidence type="ECO:0000256" key="6">
    <source>
        <dbReference type="SAM" id="Phobius"/>
    </source>
</evidence>
<comment type="subcellular location">
    <subcellularLocation>
        <location evidence="1">Cell inner membrane</location>
        <topology evidence="1">Multi-pass membrane protein</topology>
    </subcellularLocation>
</comment>
<feature type="domain" description="Methyl-accepting transducer" evidence="7">
    <location>
        <begin position="305"/>
        <end position="527"/>
    </location>
</feature>
<dbReference type="Gene3D" id="3.30.450.20">
    <property type="entry name" value="PAS domain"/>
    <property type="match status" value="1"/>
</dbReference>
<keyword evidence="12" id="KW-1185">Reference proteome</keyword>
<evidence type="ECO:0000256" key="4">
    <source>
        <dbReference type="ARBA" id="ARBA00029447"/>
    </source>
</evidence>
<keyword evidence="6" id="KW-1133">Transmembrane helix</keyword>
<dbReference type="Gene3D" id="1.10.287.950">
    <property type="entry name" value="Methyl-accepting chemotaxis protein"/>
    <property type="match status" value="1"/>
</dbReference>
<dbReference type="Proteomes" id="UP000322110">
    <property type="component" value="Unassembled WGS sequence"/>
</dbReference>
<accession>A0A5B2TJ03</accession>
<dbReference type="AlphaFoldDB" id="A0A5B2TJ03"/>
<dbReference type="InterPro" id="IPR013655">
    <property type="entry name" value="PAS_fold_3"/>
</dbReference>
<gene>
    <name evidence="11" type="ORF">F0Q34_01685</name>
</gene>
<keyword evidence="6" id="KW-0812">Transmembrane</keyword>
<dbReference type="InterPro" id="IPR004089">
    <property type="entry name" value="MCPsignal_dom"/>
</dbReference>
<dbReference type="CDD" id="cd00130">
    <property type="entry name" value="PAS"/>
    <property type="match status" value="1"/>
</dbReference>
<dbReference type="PROSITE" id="PS50885">
    <property type="entry name" value="HAMP"/>
    <property type="match status" value="1"/>
</dbReference>
<dbReference type="OrthoDB" id="7295762at2"/>
<evidence type="ECO:0000256" key="5">
    <source>
        <dbReference type="PROSITE-ProRule" id="PRU00284"/>
    </source>
</evidence>
<name>A0A5B2TJ03_9PROT</name>
<protein>
    <submittedName>
        <fullName evidence="11">PAS domain-containing protein</fullName>
    </submittedName>
</protein>
<evidence type="ECO:0000313" key="12">
    <source>
        <dbReference type="Proteomes" id="UP000322110"/>
    </source>
</evidence>
<evidence type="ECO:0000259" key="10">
    <source>
        <dbReference type="PROSITE" id="PS50885"/>
    </source>
</evidence>
<dbReference type="InterPro" id="IPR000014">
    <property type="entry name" value="PAS"/>
</dbReference>
<evidence type="ECO:0000256" key="1">
    <source>
        <dbReference type="ARBA" id="ARBA00004429"/>
    </source>
</evidence>
<reference evidence="11 12" key="1">
    <citation type="journal article" date="2015" name="Int. J. Syst. Evol. Microbiol.">
        <title>Roseomonas oryzae sp. nov., isolated from paddy rhizosphere soil.</title>
        <authorList>
            <person name="Ramaprasad E.V."/>
            <person name="Sasikala Ch."/>
            <person name="Ramana Ch.V."/>
        </authorList>
    </citation>
    <scope>NUCLEOTIDE SEQUENCE [LARGE SCALE GENOMIC DNA]</scope>
    <source>
        <strain evidence="11 12">KCTC 42542</strain>
    </source>
</reference>
<comment type="caution">
    <text evidence="11">The sequence shown here is derived from an EMBL/GenBank/DDBJ whole genome shotgun (WGS) entry which is preliminary data.</text>
</comment>
<dbReference type="NCBIfam" id="TIGR00229">
    <property type="entry name" value="sensory_box"/>
    <property type="match status" value="1"/>
</dbReference>
<dbReference type="GO" id="GO:0007165">
    <property type="term" value="P:signal transduction"/>
    <property type="evidence" value="ECO:0007669"/>
    <property type="project" value="UniProtKB-KW"/>
</dbReference>
<feature type="transmembrane region" description="Helical" evidence="6">
    <location>
        <begin position="165"/>
        <end position="187"/>
    </location>
</feature>
<keyword evidence="2" id="KW-0997">Cell inner membrane</keyword>
<dbReference type="PROSITE" id="PS50112">
    <property type="entry name" value="PAS"/>
    <property type="match status" value="1"/>
</dbReference>
<dbReference type="SUPFAM" id="SSF58104">
    <property type="entry name" value="Methyl-accepting chemotaxis protein (MCP) signaling domain"/>
    <property type="match status" value="1"/>
</dbReference>
<feature type="domain" description="PAS" evidence="8">
    <location>
        <begin position="25"/>
        <end position="50"/>
    </location>
</feature>
<proteinExistence type="inferred from homology"/>
<evidence type="ECO:0000259" key="7">
    <source>
        <dbReference type="PROSITE" id="PS50111"/>
    </source>
</evidence>
<dbReference type="GO" id="GO:0005886">
    <property type="term" value="C:plasma membrane"/>
    <property type="evidence" value="ECO:0007669"/>
    <property type="project" value="UniProtKB-SubCell"/>
</dbReference>
<evidence type="ECO:0000256" key="2">
    <source>
        <dbReference type="ARBA" id="ARBA00022519"/>
    </source>
</evidence>
<dbReference type="InterPro" id="IPR003660">
    <property type="entry name" value="HAMP_dom"/>
</dbReference>
<sequence length="569" mass="60643">MRDNGPITDREIHLRDDEVLVSRTDTGGRITFVNDAFIRISGFSREELIGAPHNLVRHPHMPKMAFADLWATVKAGRPWEGFVKNRTKAGDFYWVRANVTPAMENGRITGLISIRSRPGRAQVAEAEKTYRGLREGTLRSLRLHDGQVVRTTLPARLSRLWNSMLGRAGLGFAAVLSATGLGSFALLRSGDAQPLLAGMALATVAALVFLVSLRRTLNRSLRRLDEQFAAVARGELGSEIENLPVQELSRIGAFLRGMKASLAFSAEVRELQERSAGTERIAALSDMAAQVENEASQAVQQITSMSDGMAQQAGSMAASAGAVSRNAQGVTTAAEQAMASVQGVAAATDQLTGSIQEIVRRVERSTGITRSAVAESERTRQSIEHLRSEVTRIGEAASLIASIAQQTNLLALNATIEAARAGEAGKGFAVVANEVKNLANQTARATEEIATQITGIERATAETVQAVAGITARVHEMEQVSAGVGADVESQSAATQEIARNVQQTAMAVQDVARLIGDVSRIAAETGEQAATVQGEVGRMAGSTRALQSKLVHVVRSSTAEAGRRLNQQ</sequence>
<dbReference type="RefSeq" id="WP_149810398.1">
    <property type="nucleotide sequence ID" value="NZ_VUKA01000001.1"/>
</dbReference>
<dbReference type="SMART" id="SM00283">
    <property type="entry name" value="MA"/>
    <property type="match status" value="1"/>
</dbReference>
<evidence type="ECO:0000313" key="11">
    <source>
        <dbReference type="EMBL" id="KAA2214461.1"/>
    </source>
</evidence>
<evidence type="ECO:0000259" key="8">
    <source>
        <dbReference type="PROSITE" id="PS50112"/>
    </source>
</evidence>
<keyword evidence="3 5" id="KW-0807">Transducer</keyword>
<dbReference type="PANTHER" id="PTHR32089">
    <property type="entry name" value="METHYL-ACCEPTING CHEMOTAXIS PROTEIN MCPB"/>
    <property type="match status" value="1"/>
</dbReference>
<dbReference type="SUPFAM" id="SSF55785">
    <property type="entry name" value="PYP-like sensor domain (PAS domain)"/>
    <property type="match status" value="1"/>
</dbReference>
<dbReference type="InterPro" id="IPR000727">
    <property type="entry name" value="T_SNARE_dom"/>
</dbReference>
<keyword evidence="6" id="KW-0472">Membrane</keyword>
<dbReference type="SMART" id="SM00304">
    <property type="entry name" value="HAMP"/>
    <property type="match status" value="2"/>
</dbReference>
<keyword evidence="2" id="KW-1003">Cell membrane</keyword>
<comment type="similarity">
    <text evidence="4">Belongs to the methyl-accepting chemotaxis (MCP) protein family.</text>
</comment>
<dbReference type="Pfam" id="PF00015">
    <property type="entry name" value="MCPsignal"/>
    <property type="match status" value="1"/>
</dbReference>
<dbReference type="Pfam" id="PF08447">
    <property type="entry name" value="PAS_3"/>
    <property type="match status" value="1"/>
</dbReference>
<evidence type="ECO:0000259" key="9">
    <source>
        <dbReference type="PROSITE" id="PS50192"/>
    </source>
</evidence>
<feature type="transmembrane region" description="Helical" evidence="6">
    <location>
        <begin position="193"/>
        <end position="213"/>
    </location>
</feature>
<feature type="domain" description="HAMP" evidence="10">
    <location>
        <begin position="215"/>
        <end position="267"/>
    </location>
</feature>
<dbReference type="EMBL" id="VUKA01000001">
    <property type="protein sequence ID" value="KAA2214461.1"/>
    <property type="molecule type" value="Genomic_DNA"/>
</dbReference>
<organism evidence="11 12">
    <name type="scientific">Teichococcus oryzae</name>
    <dbReference type="NCBI Taxonomy" id="1608942"/>
    <lineage>
        <taxon>Bacteria</taxon>
        <taxon>Pseudomonadati</taxon>
        <taxon>Pseudomonadota</taxon>
        <taxon>Alphaproteobacteria</taxon>
        <taxon>Acetobacterales</taxon>
        <taxon>Roseomonadaceae</taxon>
        <taxon>Roseomonas</taxon>
    </lineage>
</organism>
<feature type="domain" description="T-SNARE coiled-coil homology" evidence="9">
    <location>
        <begin position="457"/>
        <end position="519"/>
    </location>
</feature>
<dbReference type="PANTHER" id="PTHR32089:SF112">
    <property type="entry name" value="LYSOZYME-LIKE PROTEIN-RELATED"/>
    <property type="match status" value="1"/>
</dbReference>
<dbReference type="InterPro" id="IPR035965">
    <property type="entry name" value="PAS-like_dom_sf"/>
</dbReference>
<dbReference type="PROSITE" id="PS50111">
    <property type="entry name" value="CHEMOTAXIS_TRANSDUC_2"/>
    <property type="match status" value="1"/>
</dbReference>
<evidence type="ECO:0000256" key="3">
    <source>
        <dbReference type="ARBA" id="ARBA00023224"/>
    </source>
</evidence>